<accession>A0A8J4H5N8</accession>
<dbReference type="RefSeq" id="WP_213412112.1">
    <property type="nucleotide sequence ID" value="NZ_BOVK01000026.1"/>
</dbReference>
<organism evidence="1 2">
    <name type="scientific">Xylanibacillus composti</name>
    <dbReference type="NCBI Taxonomy" id="1572762"/>
    <lineage>
        <taxon>Bacteria</taxon>
        <taxon>Bacillati</taxon>
        <taxon>Bacillota</taxon>
        <taxon>Bacilli</taxon>
        <taxon>Bacillales</taxon>
        <taxon>Paenibacillaceae</taxon>
        <taxon>Xylanibacillus</taxon>
    </lineage>
</organism>
<comment type="caution">
    <text evidence="1">The sequence shown here is derived from an EMBL/GenBank/DDBJ whole genome shotgun (WGS) entry which is preliminary data.</text>
</comment>
<keyword evidence="2" id="KW-1185">Reference proteome</keyword>
<gene>
    <name evidence="1" type="ORF">XYCOK13_21330</name>
</gene>
<evidence type="ECO:0000313" key="2">
    <source>
        <dbReference type="Proteomes" id="UP000677918"/>
    </source>
</evidence>
<protein>
    <submittedName>
        <fullName evidence="1">Uncharacterized protein</fullName>
    </submittedName>
</protein>
<dbReference type="EMBL" id="BOVK01000026">
    <property type="protein sequence ID" value="GIQ69309.1"/>
    <property type="molecule type" value="Genomic_DNA"/>
</dbReference>
<sequence length="257" mass="28424">MKSIGLVIFLAIVLIAAGCGNHKQPERDVSAGYAAETVDSVENSHQANTPAPEDEFLSTYVLSFENVRTGTLLPSIPYDQVGAILVEKEIHAHRMLIYTRPDNTELYYAGLQTDSDMYEIGAIGYPPAEGERFGIQEVSVLGRELVKVTGFCGANCPKTYYVELNQPALFLTVDAHAVETDLDNDGVNELIATHGTAAQTVVYQWQGEQVMFADFNVALQAEVVFYDRSQNLFQASTRNGNELYAFKWEEGRLVRAN</sequence>
<evidence type="ECO:0000313" key="1">
    <source>
        <dbReference type="EMBL" id="GIQ69309.1"/>
    </source>
</evidence>
<dbReference type="AlphaFoldDB" id="A0A8J4H5N8"/>
<dbReference type="PROSITE" id="PS51257">
    <property type="entry name" value="PROKAR_LIPOPROTEIN"/>
    <property type="match status" value="1"/>
</dbReference>
<dbReference type="Proteomes" id="UP000677918">
    <property type="component" value="Unassembled WGS sequence"/>
</dbReference>
<name>A0A8J4H5N8_9BACL</name>
<proteinExistence type="predicted"/>
<reference evidence="1" key="1">
    <citation type="submission" date="2021-04" db="EMBL/GenBank/DDBJ databases">
        <title>Draft genome sequence of Xylanibacillus composti strain K13.</title>
        <authorList>
            <person name="Uke A."/>
            <person name="Chhe C."/>
            <person name="Baramee S."/>
            <person name="Kosugi A."/>
        </authorList>
    </citation>
    <scope>NUCLEOTIDE SEQUENCE</scope>
    <source>
        <strain evidence="1">K13</strain>
    </source>
</reference>